<sequence length="163" mass="17811">MSAYAAVNICGNWPSSWSTLAHRLPVFTTPGSTRNLYRFSAARREFHSPQKPRHSACCISSSGPSVSKSYLDATSKTYSYQLLATLAMKMSVRPIRSKIRAVDGSSSQAALQPFTNTLIEIPEPRKPTQLPILASALWSLSRSTLFSVCHVLHAQIGEPSCAL</sequence>
<gene>
    <name evidence="1" type="ORF">CKAH01_00403</name>
</gene>
<evidence type="ECO:0000313" key="1">
    <source>
        <dbReference type="EMBL" id="KAK2780459.1"/>
    </source>
</evidence>
<dbReference type="EMBL" id="VYYT01000001">
    <property type="protein sequence ID" value="KAK2780459.1"/>
    <property type="molecule type" value="Genomic_DNA"/>
</dbReference>
<evidence type="ECO:0000313" key="2">
    <source>
        <dbReference type="Proteomes" id="UP001281614"/>
    </source>
</evidence>
<protein>
    <submittedName>
        <fullName evidence="1">Uncharacterized protein</fullName>
    </submittedName>
</protein>
<proteinExistence type="predicted"/>
<organism evidence="1 2">
    <name type="scientific">Colletotrichum kahawae</name>
    <name type="common">Coffee berry disease fungus</name>
    <dbReference type="NCBI Taxonomy" id="34407"/>
    <lineage>
        <taxon>Eukaryota</taxon>
        <taxon>Fungi</taxon>
        <taxon>Dikarya</taxon>
        <taxon>Ascomycota</taxon>
        <taxon>Pezizomycotina</taxon>
        <taxon>Sordariomycetes</taxon>
        <taxon>Hypocreomycetidae</taxon>
        <taxon>Glomerellales</taxon>
        <taxon>Glomerellaceae</taxon>
        <taxon>Colletotrichum</taxon>
        <taxon>Colletotrichum gloeosporioides species complex</taxon>
    </lineage>
</organism>
<reference evidence="1" key="1">
    <citation type="submission" date="2023-02" db="EMBL/GenBank/DDBJ databases">
        <title>Colletotrichum kahawae CIFC_Que2 genome sequencing and assembly.</title>
        <authorList>
            <person name="Baroncelli R."/>
        </authorList>
    </citation>
    <scope>NUCLEOTIDE SEQUENCE</scope>
    <source>
        <strain evidence="1">CIFC_Que2</strain>
    </source>
</reference>
<dbReference type="Proteomes" id="UP001281614">
    <property type="component" value="Unassembled WGS sequence"/>
</dbReference>
<dbReference type="AlphaFoldDB" id="A0AAD9YZB7"/>
<comment type="caution">
    <text evidence="1">The sequence shown here is derived from an EMBL/GenBank/DDBJ whole genome shotgun (WGS) entry which is preliminary data.</text>
</comment>
<accession>A0AAD9YZB7</accession>
<name>A0AAD9YZB7_COLKA</name>
<keyword evidence="2" id="KW-1185">Reference proteome</keyword>